<sequence>MVIINDSDKKVEITYPCEWKYKVIGEDKDKIEEAVKYVMGERPHTLDFSKTSNKGSYHSYELCTLVHNEDDRTELFRQLKKHDDVKMVL</sequence>
<dbReference type="Gene3D" id="3.30.70.260">
    <property type="match status" value="1"/>
</dbReference>
<dbReference type="InterPro" id="IPR027471">
    <property type="entry name" value="YbeD-like_sf"/>
</dbReference>
<proteinExistence type="predicted"/>
<reference evidence="1 2" key="1">
    <citation type="submission" date="2016-10" db="EMBL/GenBank/DDBJ databases">
        <authorList>
            <person name="de Groot N.N."/>
        </authorList>
    </citation>
    <scope>NUCLEOTIDE SEQUENCE [LARGE SCALE GENOMIC DNA]</scope>
    <source>
        <strain evidence="1 2">EP1-55-1</strain>
    </source>
</reference>
<keyword evidence="2" id="KW-1185">Reference proteome</keyword>
<evidence type="ECO:0000313" key="2">
    <source>
        <dbReference type="Proteomes" id="UP000199227"/>
    </source>
</evidence>
<dbReference type="InterPro" id="IPR007454">
    <property type="entry name" value="UPF0250_YbeD-like"/>
</dbReference>
<evidence type="ECO:0000313" key="1">
    <source>
        <dbReference type="EMBL" id="SFO98453.1"/>
    </source>
</evidence>
<name>A0A1I5LMQ5_9BACT</name>
<organism evidence="1 2">
    <name type="scientific">Hydrogenimonas thermophila</name>
    <dbReference type="NCBI Taxonomy" id="223786"/>
    <lineage>
        <taxon>Bacteria</taxon>
        <taxon>Pseudomonadati</taxon>
        <taxon>Campylobacterota</taxon>
        <taxon>Epsilonproteobacteria</taxon>
        <taxon>Campylobacterales</taxon>
        <taxon>Hydrogenimonadaceae</taxon>
        <taxon>Hydrogenimonas</taxon>
    </lineage>
</organism>
<dbReference type="STRING" id="223786.SAMN05216234_10393"/>
<dbReference type="Pfam" id="PF04359">
    <property type="entry name" value="DUF493"/>
    <property type="match status" value="1"/>
</dbReference>
<protein>
    <submittedName>
        <fullName evidence="1">Putative lipoic acid-binding regulatory protein</fullName>
    </submittedName>
</protein>
<dbReference type="RefSeq" id="WP_092910548.1">
    <property type="nucleotide sequence ID" value="NZ_FOXB01000003.1"/>
</dbReference>
<dbReference type="SUPFAM" id="SSF117991">
    <property type="entry name" value="YbeD/HP0495-like"/>
    <property type="match status" value="1"/>
</dbReference>
<dbReference type="OrthoDB" id="281538at2"/>
<gene>
    <name evidence="1" type="ORF">SAMN05216234_10393</name>
</gene>
<dbReference type="EMBL" id="FOXB01000003">
    <property type="protein sequence ID" value="SFO98453.1"/>
    <property type="molecule type" value="Genomic_DNA"/>
</dbReference>
<dbReference type="AlphaFoldDB" id="A0A1I5LMQ5"/>
<dbReference type="Proteomes" id="UP000199227">
    <property type="component" value="Unassembled WGS sequence"/>
</dbReference>
<accession>A0A1I5LMQ5</accession>